<comment type="subunit">
    <text evidence="6">Monomer.</text>
</comment>
<evidence type="ECO:0000256" key="4">
    <source>
        <dbReference type="ARBA" id="ARBA00022723"/>
    </source>
</evidence>
<dbReference type="GO" id="GO:0004239">
    <property type="term" value="F:initiator methionyl aminopeptidase activity"/>
    <property type="evidence" value="ECO:0007669"/>
    <property type="project" value="UniProtKB-UniRule"/>
</dbReference>
<dbReference type="PANTHER" id="PTHR43330:SF27">
    <property type="entry name" value="METHIONINE AMINOPEPTIDASE"/>
    <property type="match status" value="1"/>
</dbReference>
<reference evidence="9" key="1">
    <citation type="submission" date="2020-10" db="EMBL/GenBank/DDBJ databases">
        <title>ChiBAC.</title>
        <authorList>
            <person name="Zenner C."/>
            <person name="Hitch T.C.A."/>
            <person name="Clavel T."/>
        </authorList>
    </citation>
    <scope>NUCLEOTIDE SEQUENCE</scope>
    <source>
        <strain evidence="9">DSM 107454</strain>
    </source>
</reference>
<evidence type="ECO:0000256" key="1">
    <source>
        <dbReference type="ARBA" id="ARBA00002521"/>
    </source>
</evidence>
<dbReference type="EC" id="3.4.11.18" evidence="6 7"/>
<evidence type="ECO:0000313" key="10">
    <source>
        <dbReference type="Proteomes" id="UP000806542"/>
    </source>
</evidence>
<comment type="function">
    <text evidence="1 6">Removes the N-terminal methionine from nascent proteins. The N-terminal methionine is often cleaved when the second residue in the primary sequence is small and uncharged (Met-Ala-, Cys, Gly, Pro, Ser, Thr, or Val). Requires deformylation of the N(alpha)-formylated initiator methionine before it can be hydrolyzed.</text>
</comment>
<dbReference type="Gene3D" id="3.90.230.10">
    <property type="entry name" value="Creatinase/methionine aminopeptidase superfamily"/>
    <property type="match status" value="1"/>
</dbReference>
<gene>
    <name evidence="6 9" type="primary">map</name>
    <name evidence="9" type="ORF">INF28_00360</name>
</gene>
<dbReference type="AlphaFoldDB" id="A0A9D5R802"/>
<feature type="binding site" evidence="6">
    <location>
        <position position="77"/>
    </location>
    <ligand>
        <name>substrate</name>
    </ligand>
</feature>
<dbReference type="InterPro" id="IPR002467">
    <property type="entry name" value="Pept_M24A_MAP1"/>
</dbReference>
<dbReference type="GO" id="GO:0070006">
    <property type="term" value="F:metalloaminopeptidase activity"/>
    <property type="evidence" value="ECO:0007669"/>
    <property type="project" value="UniProtKB-UniRule"/>
</dbReference>
<proteinExistence type="inferred from homology"/>
<keyword evidence="3 6" id="KW-0645">Protease</keyword>
<protein>
    <recommendedName>
        <fullName evidence="6 7">Methionine aminopeptidase</fullName>
        <shortName evidence="6">MAP</shortName>
        <shortName evidence="6">MetAP</shortName>
        <ecNumber evidence="6 7">3.4.11.18</ecNumber>
    </recommendedName>
    <alternativeName>
        <fullName evidence="6">Peptidase M</fullName>
    </alternativeName>
</protein>
<dbReference type="Proteomes" id="UP000806542">
    <property type="component" value="Unassembled WGS sequence"/>
</dbReference>
<comment type="cofactor">
    <cofactor evidence="6">
        <name>Co(2+)</name>
        <dbReference type="ChEBI" id="CHEBI:48828"/>
    </cofactor>
    <cofactor evidence="6">
        <name>Zn(2+)</name>
        <dbReference type="ChEBI" id="CHEBI:29105"/>
    </cofactor>
    <cofactor evidence="6">
        <name>Mn(2+)</name>
        <dbReference type="ChEBI" id="CHEBI:29035"/>
    </cofactor>
    <cofactor evidence="6">
        <name>Fe(2+)</name>
        <dbReference type="ChEBI" id="CHEBI:29033"/>
    </cofactor>
    <text evidence="6">Binds 2 divalent metal cations per subunit. Has a high-affinity and a low affinity metal-binding site. The true nature of the physiological cofactor is under debate. The enzyme is active with cobalt, zinc, manganese or divalent iron ions. Most likely, methionine aminopeptidases function as mononuclear Fe(2+)-metalloproteases under physiological conditions, and the catalytically relevant metal-binding site has been assigned to the histidine-containing high-affinity site.</text>
</comment>
<feature type="binding site" evidence="6">
    <location>
        <position position="175"/>
    </location>
    <ligand>
        <name>substrate</name>
    </ligand>
</feature>
<comment type="catalytic activity">
    <reaction evidence="6 7">
        <text>Release of N-terminal amino acids, preferentially methionine, from peptides and arylamides.</text>
        <dbReference type="EC" id="3.4.11.18"/>
    </reaction>
</comment>
<dbReference type="HAMAP" id="MF_01974">
    <property type="entry name" value="MetAP_1"/>
    <property type="match status" value="1"/>
</dbReference>
<feature type="binding site" evidence="6">
    <location>
        <position position="201"/>
    </location>
    <ligand>
        <name>a divalent metal cation</name>
        <dbReference type="ChEBI" id="CHEBI:60240"/>
        <label>2</label>
        <note>catalytic</note>
    </ligand>
</feature>
<keyword evidence="4 6" id="KW-0479">Metal-binding</keyword>
<dbReference type="InterPro" id="IPR036005">
    <property type="entry name" value="Creatinase/aminopeptidase-like"/>
</dbReference>
<evidence type="ECO:0000313" key="9">
    <source>
        <dbReference type="EMBL" id="MBE5038919.1"/>
    </source>
</evidence>
<evidence type="ECO:0000256" key="3">
    <source>
        <dbReference type="ARBA" id="ARBA00022670"/>
    </source>
</evidence>
<feature type="binding site" evidence="6">
    <location>
        <position position="94"/>
    </location>
    <ligand>
        <name>a divalent metal cation</name>
        <dbReference type="ChEBI" id="CHEBI:60240"/>
        <label>1</label>
    </ligand>
</feature>
<comment type="similarity">
    <text evidence="6">Belongs to the peptidase M24A family. Methionine aminopeptidase type 1 subfamily.</text>
</comment>
<feature type="binding site" evidence="6">
    <location>
        <position position="105"/>
    </location>
    <ligand>
        <name>a divalent metal cation</name>
        <dbReference type="ChEBI" id="CHEBI:60240"/>
        <label>1</label>
    </ligand>
</feature>
<dbReference type="Pfam" id="PF00557">
    <property type="entry name" value="Peptidase_M24"/>
    <property type="match status" value="1"/>
</dbReference>
<dbReference type="NCBIfam" id="TIGR00500">
    <property type="entry name" value="met_pdase_I"/>
    <property type="match status" value="1"/>
</dbReference>
<feature type="domain" description="Peptidase M24" evidence="8">
    <location>
        <begin position="11"/>
        <end position="238"/>
    </location>
</feature>
<dbReference type="CDD" id="cd01086">
    <property type="entry name" value="MetAP1"/>
    <property type="match status" value="1"/>
</dbReference>
<name>A0A9D5R802_9FIRM</name>
<accession>A0A9D5R802</accession>
<dbReference type="SUPFAM" id="SSF55920">
    <property type="entry name" value="Creatinase/aminopeptidase"/>
    <property type="match status" value="1"/>
</dbReference>
<evidence type="ECO:0000256" key="5">
    <source>
        <dbReference type="ARBA" id="ARBA00022801"/>
    </source>
</evidence>
<keyword evidence="2 6" id="KW-0031">Aminopeptidase</keyword>
<keyword evidence="5 6" id="KW-0378">Hydrolase</keyword>
<evidence type="ECO:0000259" key="8">
    <source>
        <dbReference type="Pfam" id="PF00557"/>
    </source>
</evidence>
<dbReference type="PRINTS" id="PR00599">
    <property type="entry name" value="MAPEPTIDASE"/>
</dbReference>
<evidence type="ECO:0000256" key="7">
    <source>
        <dbReference type="RuleBase" id="RU003653"/>
    </source>
</evidence>
<dbReference type="InterPro" id="IPR001714">
    <property type="entry name" value="Pept_M24_MAP"/>
</dbReference>
<feature type="binding site" evidence="6">
    <location>
        <position position="232"/>
    </location>
    <ligand>
        <name>a divalent metal cation</name>
        <dbReference type="ChEBI" id="CHEBI:60240"/>
        <label>2</label>
        <note>catalytic</note>
    </ligand>
</feature>
<sequence>MVAIKSKSEIEKMKVAGRITYETLEAVRKAVKPGVTTMELDRVAENYIRSQGCTASFKGYGGFPGSICASVNDEIIHGFPGERVLEEGDIVSVDVGACYKGYHGDACRTFAVGKIAPETQRLLDVTKQSFFEALAFAREGYRISDISRAVQEYVEKNGYSVLRNYCGHGVGADLHEDPEVPNYVTHMRGIRLRAGMCLAIEPMVCQGAKEYYVSGNEWTVCTRDGKMAAHYENSVLITSGDPYLLTLPEANRR</sequence>
<keyword evidence="10" id="KW-1185">Reference proteome</keyword>
<evidence type="ECO:0000256" key="6">
    <source>
        <dbReference type="HAMAP-Rule" id="MF_01974"/>
    </source>
</evidence>
<evidence type="ECO:0000256" key="2">
    <source>
        <dbReference type="ARBA" id="ARBA00022438"/>
    </source>
</evidence>
<organism evidence="9 10">
    <name type="scientific">Ructibacterium gallinarum</name>
    <dbReference type="NCBI Taxonomy" id="2779355"/>
    <lineage>
        <taxon>Bacteria</taxon>
        <taxon>Bacillati</taxon>
        <taxon>Bacillota</taxon>
        <taxon>Clostridia</taxon>
        <taxon>Eubacteriales</taxon>
        <taxon>Oscillospiraceae</taxon>
        <taxon>Ructibacterium</taxon>
    </lineage>
</organism>
<feature type="binding site" evidence="6">
    <location>
        <position position="168"/>
    </location>
    <ligand>
        <name>a divalent metal cation</name>
        <dbReference type="ChEBI" id="CHEBI:60240"/>
        <label>2</label>
        <note>catalytic</note>
    </ligand>
</feature>
<dbReference type="InterPro" id="IPR000994">
    <property type="entry name" value="Pept_M24"/>
</dbReference>
<comment type="caution">
    <text evidence="9">The sequence shown here is derived from an EMBL/GenBank/DDBJ whole genome shotgun (WGS) entry which is preliminary data.</text>
</comment>
<dbReference type="GO" id="GO:0005829">
    <property type="term" value="C:cytosol"/>
    <property type="evidence" value="ECO:0007669"/>
    <property type="project" value="TreeGrafter"/>
</dbReference>
<feature type="binding site" evidence="6">
    <location>
        <position position="105"/>
    </location>
    <ligand>
        <name>a divalent metal cation</name>
        <dbReference type="ChEBI" id="CHEBI:60240"/>
        <label>2</label>
        <note>catalytic</note>
    </ligand>
</feature>
<dbReference type="PANTHER" id="PTHR43330">
    <property type="entry name" value="METHIONINE AMINOPEPTIDASE"/>
    <property type="match status" value="1"/>
</dbReference>
<dbReference type="EMBL" id="JADCKB010000001">
    <property type="protein sequence ID" value="MBE5038919.1"/>
    <property type="molecule type" value="Genomic_DNA"/>
</dbReference>
<dbReference type="GO" id="GO:0046872">
    <property type="term" value="F:metal ion binding"/>
    <property type="evidence" value="ECO:0007669"/>
    <property type="project" value="UniProtKB-UniRule"/>
</dbReference>
<dbReference type="GO" id="GO:0006508">
    <property type="term" value="P:proteolysis"/>
    <property type="evidence" value="ECO:0007669"/>
    <property type="project" value="UniProtKB-KW"/>
</dbReference>
<dbReference type="RefSeq" id="WP_226391481.1">
    <property type="nucleotide sequence ID" value="NZ_JADCKB010000001.1"/>
</dbReference>
<feature type="binding site" evidence="6">
    <location>
        <position position="232"/>
    </location>
    <ligand>
        <name>a divalent metal cation</name>
        <dbReference type="ChEBI" id="CHEBI:60240"/>
        <label>1</label>
    </ligand>
</feature>
<dbReference type="PROSITE" id="PS00680">
    <property type="entry name" value="MAP_1"/>
    <property type="match status" value="1"/>
</dbReference>